<dbReference type="InterPro" id="IPR002328">
    <property type="entry name" value="ADH_Zn_CS"/>
</dbReference>
<dbReference type="Proteomes" id="UP000247150">
    <property type="component" value="Unassembled WGS sequence"/>
</dbReference>
<protein>
    <submittedName>
        <fullName evidence="3">Alcohol dehydrogenase-like protein</fullName>
    </submittedName>
</protein>
<dbReference type="EMBL" id="QGTW01000006">
    <property type="protein sequence ID" value="PWW28405.1"/>
    <property type="molecule type" value="Genomic_DNA"/>
</dbReference>
<name>A0A2V2ZWG6_9BACI</name>
<proteinExistence type="predicted"/>
<reference evidence="3 4" key="1">
    <citation type="submission" date="2018-05" db="EMBL/GenBank/DDBJ databases">
        <title>Freshwater and sediment microbial communities from various areas in North America, analyzing microbe dynamics in response to fracking.</title>
        <authorList>
            <person name="Lamendella R."/>
        </authorList>
    </citation>
    <scope>NUCLEOTIDE SEQUENCE [LARGE SCALE GENOMIC DNA]</scope>
    <source>
        <strain evidence="3 4">15_TX</strain>
    </source>
</reference>
<evidence type="ECO:0000256" key="1">
    <source>
        <dbReference type="ARBA" id="ARBA00023002"/>
    </source>
</evidence>
<organism evidence="3 4">
    <name type="scientific">Cytobacillus oceanisediminis</name>
    <dbReference type="NCBI Taxonomy" id="665099"/>
    <lineage>
        <taxon>Bacteria</taxon>
        <taxon>Bacillati</taxon>
        <taxon>Bacillota</taxon>
        <taxon>Bacilli</taxon>
        <taxon>Bacillales</taxon>
        <taxon>Bacillaceae</taxon>
        <taxon>Cytobacillus</taxon>
    </lineage>
</organism>
<keyword evidence="1" id="KW-0560">Oxidoreductase</keyword>
<evidence type="ECO:0000313" key="4">
    <source>
        <dbReference type="Proteomes" id="UP000247150"/>
    </source>
</evidence>
<dbReference type="SUPFAM" id="SSF50129">
    <property type="entry name" value="GroES-like"/>
    <property type="match status" value="1"/>
</dbReference>
<dbReference type="InterPro" id="IPR013154">
    <property type="entry name" value="ADH-like_N"/>
</dbReference>
<dbReference type="Gene3D" id="3.90.180.10">
    <property type="entry name" value="Medium-chain alcohol dehydrogenases, catalytic domain"/>
    <property type="match status" value="1"/>
</dbReference>
<dbReference type="GO" id="GO:0008270">
    <property type="term" value="F:zinc ion binding"/>
    <property type="evidence" value="ECO:0007669"/>
    <property type="project" value="InterPro"/>
</dbReference>
<dbReference type="InterPro" id="IPR011032">
    <property type="entry name" value="GroES-like_sf"/>
</dbReference>
<gene>
    <name evidence="3" type="ORF">DFO73_106221</name>
</gene>
<dbReference type="PROSITE" id="PS00059">
    <property type="entry name" value="ADH_ZINC"/>
    <property type="match status" value="1"/>
</dbReference>
<feature type="domain" description="Alcohol dehydrogenase-like N-terminal" evidence="2">
    <location>
        <begin position="48"/>
        <end position="82"/>
    </location>
</feature>
<evidence type="ECO:0000313" key="3">
    <source>
        <dbReference type="EMBL" id="PWW28405.1"/>
    </source>
</evidence>
<accession>A0A2V2ZWG6</accession>
<comment type="caution">
    <text evidence="3">The sequence shown here is derived from an EMBL/GenBank/DDBJ whole genome shotgun (WGS) entry which is preliminary data.</text>
</comment>
<sequence>MKAAVVHEFKENLAIENIKIPLVGCFSENQSLRHLPYRFACSPWRLAGKPTLPLISGHEGVGEIVEAGEGVTHLKAGDRGVFLGCIPLADNVNIA</sequence>
<dbReference type="Pfam" id="PF08240">
    <property type="entry name" value="ADH_N"/>
    <property type="match status" value="1"/>
</dbReference>
<evidence type="ECO:0000259" key="2">
    <source>
        <dbReference type="Pfam" id="PF08240"/>
    </source>
</evidence>
<dbReference type="GO" id="GO:0016491">
    <property type="term" value="F:oxidoreductase activity"/>
    <property type="evidence" value="ECO:0007669"/>
    <property type="project" value="UniProtKB-KW"/>
</dbReference>
<dbReference type="AlphaFoldDB" id="A0A2V2ZWG6"/>